<organism evidence="1 2">
    <name type="scientific">Diphasiastrum complanatum</name>
    <name type="common">Issler's clubmoss</name>
    <name type="synonym">Lycopodium complanatum</name>
    <dbReference type="NCBI Taxonomy" id="34168"/>
    <lineage>
        <taxon>Eukaryota</taxon>
        <taxon>Viridiplantae</taxon>
        <taxon>Streptophyta</taxon>
        <taxon>Embryophyta</taxon>
        <taxon>Tracheophyta</taxon>
        <taxon>Lycopodiopsida</taxon>
        <taxon>Lycopodiales</taxon>
        <taxon>Lycopodiaceae</taxon>
        <taxon>Lycopodioideae</taxon>
        <taxon>Diphasiastrum</taxon>
    </lineage>
</organism>
<dbReference type="Proteomes" id="UP001162992">
    <property type="component" value="Chromosome 8"/>
</dbReference>
<gene>
    <name evidence="1" type="ORF">O6H91_08G101600</name>
</gene>
<accession>A0ACC2D097</accession>
<protein>
    <submittedName>
        <fullName evidence="1">Uncharacterized protein</fullName>
    </submittedName>
</protein>
<name>A0ACC2D097_DIPCM</name>
<comment type="caution">
    <text evidence="1">The sequence shown here is derived from an EMBL/GenBank/DDBJ whole genome shotgun (WGS) entry which is preliminary data.</text>
</comment>
<sequence>MRRCRRNYEKGSFFFSSKHSLKPLRNCKSYAQSRASNTHRCHWKAMPKLIWWEFELRAFLSQMKTADTIASMLPRSRLHLWIIRASTTVLFWTCIIQLTALAELWRPHLLHNWPFCMNQQDSFNQEIYPPKRIYQNNGYLMVSCNGGLNQMRAGICDMVAISKHLNVTLVIPKLDKSSFWADPSEFGDIFDLNHFILSLRDQVRIIRKLPPKFHERLKDGRVMTKPPVSWSNVSYYEHKILPLIKKYKVLHLSRTDSRLANNGMPIEIQRLRCRVNYHALRFAPQIEELGSKLIKLLKRKGSFLALHLRYEMDMLAFSGCTHGCIREEEEELTRMRYSYPWWKEKDIDSQQKRKDGLCPLTPEETAVTLKALGFRRDAQIYIAAGDIYGSQRRMAALRSAFPNIVRKEMLLSNEDLKPFINRSSQLAAIDYLVSVASDVFIPTYEGNMAKVVQGHRRYLGFRKTLLLDRRQLVHLLDLYHAGKLNWDEFSKTVRDLHKDRLGSPERRNVMPHRPKEEDNFYANPQECIPELSSPSAMTFENI</sequence>
<evidence type="ECO:0000313" key="1">
    <source>
        <dbReference type="EMBL" id="KAJ7547739.1"/>
    </source>
</evidence>
<keyword evidence="2" id="KW-1185">Reference proteome</keyword>
<evidence type="ECO:0000313" key="2">
    <source>
        <dbReference type="Proteomes" id="UP001162992"/>
    </source>
</evidence>
<proteinExistence type="predicted"/>
<dbReference type="EMBL" id="CM055099">
    <property type="protein sequence ID" value="KAJ7547739.1"/>
    <property type="molecule type" value="Genomic_DNA"/>
</dbReference>
<reference evidence="2" key="1">
    <citation type="journal article" date="2024" name="Proc. Natl. Acad. Sci. U.S.A.">
        <title>Extraordinary preservation of gene collinearity over three hundred million years revealed in homosporous lycophytes.</title>
        <authorList>
            <person name="Li C."/>
            <person name="Wickell D."/>
            <person name="Kuo L.Y."/>
            <person name="Chen X."/>
            <person name="Nie B."/>
            <person name="Liao X."/>
            <person name="Peng D."/>
            <person name="Ji J."/>
            <person name="Jenkins J."/>
            <person name="Williams M."/>
            <person name="Shu S."/>
            <person name="Plott C."/>
            <person name="Barry K."/>
            <person name="Rajasekar S."/>
            <person name="Grimwood J."/>
            <person name="Han X."/>
            <person name="Sun S."/>
            <person name="Hou Z."/>
            <person name="He W."/>
            <person name="Dai G."/>
            <person name="Sun C."/>
            <person name="Schmutz J."/>
            <person name="Leebens-Mack J.H."/>
            <person name="Li F.W."/>
            <person name="Wang L."/>
        </authorList>
    </citation>
    <scope>NUCLEOTIDE SEQUENCE [LARGE SCALE GENOMIC DNA]</scope>
    <source>
        <strain evidence="2">cv. PW_Plant_1</strain>
    </source>
</reference>